<dbReference type="PANTHER" id="PTHR42681:SF1">
    <property type="entry name" value="MALONYL-COA-ACYL CARRIER PROTEIN TRANSACYLASE, MITOCHONDRIAL"/>
    <property type="match status" value="1"/>
</dbReference>
<dbReference type="SMART" id="SM00827">
    <property type="entry name" value="PKS_AT"/>
    <property type="match status" value="1"/>
</dbReference>
<evidence type="ECO:0000256" key="3">
    <source>
        <dbReference type="ARBA" id="ARBA00023315"/>
    </source>
</evidence>
<evidence type="ECO:0000256" key="2">
    <source>
        <dbReference type="ARBA" id="ARBA00022679"/>
    </source>
</evidence>
<keyword evidence="3" id="KW-0012">Acyltransferase</keyword>
<dbReference type="InterPro" id="IPR016035">
    <property type="entry name" value="Acyl_Trfase/lysoPLipase"/>
</dbReference>
<sequence length="316" mass="36217">MRLNELYSGKNAFIFQGVGIKYQKFLTLLDESQRELLKEYCSIVYKKIKLDLWGYLTRSLSGEYDDKFSDWVSIYTIDCVVYNTYIEDGIKPSVLLGYSMGLITALACGKAISFEEGLELLSMSYNYPKYTSRKDEGMGLVTGMTCSDIKKIIDKNELGDYAYIASENNEYCILVSGMKNRVDKLLSIALTEGALSAKDIDSPYAFHSKYALIGIEEYEKLVSRLCVCNLKIPIISSYDQRIIVDSCELKKELVKNVWGEMKWMASVEKAININNYNFFEVSLIDSISRFSRMINSNCKFFTYKSFMKIKNVQVQN</sequence>
<evidence type="ECO:0000259" key="5">
    <source>
        <dbReference type="SMART" id="SM00827"/>
    </source>
</evidence>
<accession>Q97HJ2</accession>
<dbReference type="Gene3D" id="3.40.366.10">
    <property type="entry name" value="Malonyl-Coenzyme A Acyl Carrier Protein, domain 2"/>
    <property type="match status" value="1"/>
</dbReference>
<dbReference type="KEGG" id="cac:CA_C2019"/>
<dbReference type="InterPro" id="IPR014043">
    <property type="entry name" value="Acyl_transferase_dom"/>
</dbReference>
<dbReference type="Gene3D" id="3.30.70.250">
    <property type="entry name" value="Malonyl-CoA ACP transacylase, ACP-binding"/>
    <property type="match status" value="1"/>
</dbReference>
<organism evidence="6 7">
    <name type="scientific">Clostridium acetobutylicum (strain ATCC 824 / DSM 792 / JCM 1419 / IAM 19013 / LMG 5710 / NBRC 13948 / NRRL B-527 / VKM B-1787 / 2291 / W)</name>
    <dbReference type="NCBI Taxonomy" id="272562"/>
    <lineage>
        <taxon>Bacteria</taxon>
        <taxon>Bacillati</taxon>
        <taxon>Bacillota</taxon>
        <taxon>Clostridia</taxon>
        <taxon>Eubacteriales</taxon>
        <taxon>Clostridiaceae</taxon>
        <taxon>Clostridium</taxon>
    </lineage>
</organism>
<evidence type="ECO:0000256" key="1">
    <source>
        <dbReference type="ARBA" id="ARBA00013258"/>
    </source>
</evidence>
<dbReference type="PANTHER" id="PTHR42681">
    <property type="entry name" value="MALONYL-COA-ACYL CARRIER PROTEIN TRANSACYLASE, MITOCHONDRIAL"/>
    <property type="match status" value="1"/>
</dbReference>
<feature type="domain" description="Malonyl-CoA:ACP transacylase (MAT)" evidence="5">
    <location>
        <begin position="26"/>
        <end position="271"/>
    </location>
</feature>
<dbReference type="GO" id="GO:0005829">
    <property type="term" value="C:cytosol"/>
    <property type="evidence" value="ECO:0007669"/>
    <property type="project" value="TreeGrafter"/>
</dbReference>
<protein>
    <recommendedName>
        <fullName evidence="1">[acyl-carrier-protein] S-malonyltransferase</fullName>
        <ecNumber evidence="1">2.3.1.39</ecNumber>
    </recommendedName>
</protein>
<dbReference type="AlphaFoldDB" id="Q97HJ2"/>
<evidence type="ECO:0000313" key="7">
    <source>
        <dbReference type="Proteomes" id="UP000000814"/>
    </source>
</evidence>
<dbReference type="GO" id="GO:0004314">
    <property type="term" value="F:[acyl-carrier-protein] S-malonyltransferase activity"/>
    <property type="evidence" value="ECO:0007669"/>
    <property type="project" value="UniProtKB-EC"/>
</dbReference>
<evidence type="ECO:0000256" key="4">
    <source>
        <dbReference type="ARBA" id="ARBA00048462"/>
    </source>
</evidence>
<dbReference type="Proteomes" id="UP000000814">
    <property type="component" value="Chromosome"/>
</dbReference>
<keyword evidence="2" id="KW-0808">Transferase</keyword>
<proteinExistence type="predicted"/>
<gene>
    <name evidence="6" type="ordered locus">CA_C2019</name>
</gene>
<dbReference type="STRING" id="272562.CA_C2019"/>
<dbReference type="HOGENOM" id="CLU_879097_0_0_9"/>
<dbReference type="GeneID" id="44998506"/>
<dbReference type="EC" id="2.3.1.39" evidence="1"/>
<dbReference type="SMR" id="Q97HJ2"/>
<dbReference type="OrthoDB" id="1885935at2"/>
<dbReference type="PATRIC" id="fig|272562.8.peg.2226"/>
<name>Q97HJ2_CLOAB</name>
<dbReference type="GO" id="GO:0006633">
    <property type="term" value="P:fatty acid biosynthetic process"/>
    <property type="evidence" value="ECO:0007669"/>
    <property type="project" value="TreeGrafter"/>
</dbReference>
<dbReference type="InterPro" id="IPR001227">
    <property type="entry name" value="Ac_transferase_dom_sf"/>
</dbReference>
<dbReference type="eggNOG" id="COG0331">
    <property type="taxonomic scope" value="Bacteria"/>
</dbReference>
<dbReference type="SUPFAM" id="SSF52151">
    <property type="entry name" value="FabD/lysophospholipase-like"/>
    <property type="match status" value="1"/>
</dbReference>
<keyword evidence="7" id="KW-1185">Reference proteome</keyword>
<dbReference type="RefSeq" id="WP_010965319.1">
    <property type="nucleotide sequence ID" value="NC_003030.1"/>
</dbReference>
<evidence type="ECO:0000313" key="6">
    <source>
        <dbReference type="EMBL" id="AAK79978.1"/>
    </source>
</evidence>
<comment type="catalytic activity">
    <reaction evidence="4">
        <text>holo-[ACP] + malonyl-CoA = malonyl-[ACP] + CoA</text>
        <dbReference type="Rhea" id="RHEA:41792"/>
        <dbReference type="Rhea" id="RHEA-COMP:9623"/>
        <dbReference type="Rhea" id="RHEA-COMP:9685"/>
        <dbReference type="ChEBI" id="CHEBI:57287"/>
        <dbReference type="ChEBI" id="CHEBI:57384"/>
        <dbReference type="ChEBI" id="CHEBI:64479"/>
        <dbReference type="ChEBI" id="CHEBI:78449"/>
        <dbReference type="EC" id="2.3.1.39"/>
    </reaction>
</comment>
<dbReference type="PIR" id="G97148">
    <property type="entry name" value="G97148"/>
</dbReference>
<reference evidence="6 7" key="1">
    <citation type="journal article" date="2001" name="J. Bacteriol.">
        <title>Genome sequence and comparative analysis of the solvent-producing bacterium Clostridium acetobutylicum.</title>
        <authorList>
            <person name="Nolling J."/>
            <person name="Breton G."/>
            <person name="Omelchenko M.V."/>
            <person name="Makarova K.S."/>
            <person name="Zeng Q."/>
            <person name="Gibson R."/>
            <person name="Lee H.M."/>
            <person name="Dubois J."/>
            <person name="Qiu D."/>
            <person name="Hitti J."/>
            <person name="Wolf Y.I."/>
            <person name="Tatusov R.L."/>
            <person name="Sabathe F."/>
            <person name="Doucette-Stamm L."/>
            <person name="Soucaille P."/>
            <person name="Daly M.J."/>
            <person name="Bennett G.N."/>
            <person name="Koonin E.V."/>
            <person name="Smith D.R."/>
        </authorList>
    </citation>
    <scope>NUCLEOTIDE SEQUENCE [LARGE SCALE GENOMIC DNA]</scope>
    <source>
        <strain evidence="7">ATCC 824 / DSM 792 / JCM 1419 / LMG 5710 / VKM B-1787</strain>
    </source>
</reference>
<dbReference type="EMBL" id="AE001437">
    <property type="protein sequence ID" value="AAK79978.1"/>
    <property type="molecule type" value="Genomic_DNA"/>
</dbReference>
<dbReference type="InterPro" id="IPR050858">
    <property type="entry name" value="Mal-CoA-ACP_Trans/PKS_FabD"/>
</dbReference>